<proteinExistence type="predicted"/>
<dbReference type="Proteomes" id="UP000248795">
    <property type="component" value="Unassembled WGS sequence"/>
</dbReference>
<feature type="transmembrane region" description="Helical" evidence="1">
    <location>
        <begin position="6"/>
        <end position="24"/>
    </location>
</feature>
<comment type="caution">
    <text evidence="2">The sequence shown here is derived from an EMBL/GenBank/DDBJ whole genome shotgun (WGS) entry which is preliminary data.</text>
</comment>
<name>A0A2W2C6T1_9HYPH</name>
<keyword evidence="1" id="KW-1133">Transmembrane helix</keyword>
<organism evidence="2 3">
    <name type="scientific">Aestuariivirga litoralis</name>
    <dbReference type="NCBI Taxonomy" id="2650924"/>
    <lineage>
        <taxon>Bacteria</taxon>
        <taxon>Pseudomonadati</taxon>
        <taxon>Pseudomonadota</taxon>
        <taxon>Alphaproteobacteria</taxon>
        <taxon>Hyphomicrobiales</taxon>
        <taxon>Aestuariivirgaceae</taxon>
        <taxon>Aestuariivirga</taxon>
    </lineage>
</organism>
<evidence type="ECO:0000313" key="2">
    <source>
        <dbReference type="EMBL" id="PZF75853.1"/>
    </source>
</evidence>
<dbReference type="AlphaFoldDB" id="A0A2W2C6T1"/>
<keyword evidence="1" id="KW-0472">Membrane</keyword>
<evidence type="ECO:0000313" key="3">
    <source>
        <dbReference type="Proteomes" id="UP000248795"/>
    </source>
</evidence>
<evidence type="ECO:0000256" key="1">
    <source>
        <dbReference type="SAM" id="Phobius"/>
    </source>
</evidence>
<gene>
    <name evidence="2" type="ORF">DK847_16670</name>
</gene>
<accession>A0A2W2C6T1</accession>
<keyword evidence="3" id="KW-1185">Reference proteome</keyword>
<reference evidence="3" key="1">
    <citation type="submission" date="2018-06" db="EMBL/GenBank/DDBJ databases">
        <title>Aestuariibacter litoralis strain KCTC 52945T.</title>
        <authorList>
            <person name="Li X."/>
            <person name="Salam N."/>
            <person name="Li J.-L."/>
            <person name="Chen Y.-M."/>
            <person name="Yang Z.-W."/>
            <person name="Zhang L.-Y."/>
            <person name="Han M.-X."/>
            <person name="Xiao M."/>
            <person name="Li W.-J."/>
        </authorList>
    </citation>
    <scope>NUCLEOTIDE SEQUENCE [LARGE SCALE GENOMIC DNA]</scope>
    <source>
        <strain evidence="3">KCTC 52945</strain>
    </source>
</reference>
<protein>
    <submittedName>
        <fullName evidence="2">Uncharacterized protein</fullName>
    </submittedName>
</protein>
<dbReference type="RefSeq" id="WP_111199659.1">
    <property type="nucleotide sequence ID" value="NZ_QKVK01000008.1"/>
</dbReference>
<feature type="transmembrane region" description="Helical" evidence="1">
    <location>
        <begin position="56"/>
        <end position="80"/>
    </location>
</feature>
<sequence length="197" mass="22359">MKWIVAYLGIGILVLLGFLIDARLREPRRKQDGWNEMRALLLKGRQSWASRVVDSYLIPGLTALLVLAFWPAALVLALYMNRDQRKGSAQAEGELPAQFIVTREHLREALSPERIEMQEMVVDPLDAAPKVPFGFLNGGWQRLRREAQEGDQFWSFDAPWGRYGTATSRRVGYALVRDGKVVTWFVGSIVPLDNGYL</sequence>
<dbReference type="EMBL" id="QKVK01000008">
    <property type="protein sequence ID" value="PZF75853.1"/>
    <property type="molecule type" value="Genomic_DNA"/>
</dbReference>
<keyword evidence="1" id="KW-0812">Transmembrane</keyword>